<dbReference type="AlphaFoldDB" id="A0AB38FX29"/>
<dbReference type="InterPro" id="IPR035919">
    <property type="entry name" value="EAL_sf"/>
</dbReference>
<feature type="transmembrane region" description="Helical" evidence="6">
    <location>
        <begin position="41"/>
        <end position="66"/>
    </location>
</feature>
<dbReference type="Proteomes" id="UP000251313">
    <property type="component" value="Unassembled WGS sequence"/>
</dbReference>
<reference evidence="8 9" key="1">
    <citation type="submission" date="2018-06" db="EMBL/GenBank/DDBJ databases">
        <authorList>
            <consortium name="Pathogen Informatics"/>
            <person name="Doyle S."/>
        </authorList>
    </citation>
    <scope>NUCLEOTIDE SEQUENCE [LARGE SCALE GENOMIC DNA]</scope>
    <source>
        <strain evidence="8 9">NCTC11967</strain>
    </source>
</reference>
<dbReference type="Pfam" id="PF00563">
    <property type="entry name" value="EAL"/>
    <property type="match status" value="1"/>
</dbReference>
<evidence type="ECO:0000313" key="9">
    <source>
        <dbReference type="Proteomes" id="UP000251313"/>
    </source>
</evidence>
<dbReference type="PROSITE" id="PS50883">
    <property type="entry name" value="EAL"/>
    <property type="match status" value="1"/>
</dbReference>
<dbReference type="InterPro" id="IPR043128">
    <property type="entry name" value="Rev_trsase/Diguanyl_cyclase"/>
</dbReference>
<dbReference type="Gene3D" id="3.30.70.270">
    <property type="match status" value="1"/>
</dbReference>
<dbReference type="PANTHER" id="PTHR33121:SF74">
    <property type="entry name" value="CYCLIC DI-GMP PHOSPHODIESTERASE PDEA-RELATED"/>
    <property type="match status" value="1"/>
</dbReference>
<dbReference type="SMART" id="SM00267">
    <property type="entry name" value="GGDEF"/>
    <property type="match status" value="1"/>
</dbReference>
<dbReference type="InterPro" id="IPR029787">
    <property type="entry name" value="Nucleotide_cyclase"/>
</dbReference>
<feature type="transmembrane region" description="Helical" evidence="6">
    <location>
        <begin position="213"/>
        <end position="230"/>
    </location>
</feature>
<dbReference type="PANTHER" id="PTHR33121">
    <property type="entry name" value="CYCLIC DI-GMP PHOSPHODIESTERASE PDEF"/>
    <property type="match status" value="1"/>
</dbReference>
<dbReference type="InterPro" id="IPR007895">
    <property type="entry name" value="MASE1"/>
</dbReference>
<feature type="transmembrane region" description="Helical" evidence="6">
    <location>
        <begin position="119"/>
        <end position="140"/>
    </location>
</feature>
<gene>
    <name evidence="8" type="primary">yfgF_2</name>
    <name evidence="8" type="ORF">NCTC11967_02894</name>
</gene>
<comment type="subcellular location">
    <subcellularLocation>
        <location evidence="1">Cell membrane</location>
        <topology evidence="1">Multi-pass membrane protein</topology>
    </subcellularLocation>
</comment>
<protein>
    <submittedName>
        <fullName evidence="8">Cyclic di-GMP phosphodiesterase YfgF</fullName>
        <ecNumber evidence="8">3.1.4.52</ecNumber>
    </submittedName>
</protein>
<dbReference type="GO" id="GO:0071111">
    <property type="term" value="F:cyclic-guanylate-specific phosphodiesterase activity"/>
    <property type="evidence" value="ECO:0007669"/>
    <property type="project" value="UniProtKB-EC"/>
</dbReference>
<dbReference type="EMBL" id="UAVL01000017">
    <property type="protein sequence ID" value="SQA63814.1"/>
    <property type="molecule type" value="Genomic_DNA"/>
</dbReference>
<organism evidence="8 9">
    <name type="scientific">Yokenella regensburgei</name>
    <dbReference type="NCBI Taxonomy" id="158877"/>
    <lineage>
        <taxon>Bacteria</taxon>
        <taxon>Pseudomonadati</taxon>
        <taxon>Pseudomonadota</taxon>
        <taxon>Gammaproteobacteria</taxon>
        <taxon>Enterobacterales</taxon>
        <taxon>Enterobacteriaceae</taxon>
        <taxon>Yokenella</taxon>
    </lineage>
</organism>
<evidence type="ECO:0000256" key="4">
    <source>
        <dbReference type="ARBA" id="ARBA00022989"/>
    </source>
</evidence>
<sequence>MRFILNAPMKKGLLALALCLIFIPFSRFISPKAVIDGNDIYLAWLPLSVTLAVLMLFGRHAVLPLIITFGLNNDWRLDLPQPQSSILLFCQLFGVFVSAIVVRALLGRRWRVGFAKGSMGVRIFWFCFVTPAIFKGSMYLAGECFSFPVEISSFFGSSSVIYMIVDVQGLISASLVFMLLFYYPMRMLLNPRYARTFWRRNVQPSYCRQRRYFTLYWFATLTAILLLLCAPFKSDYIAGYLVPLIFILFFLGVGKLTWTLMSLAWALSAYLLVWNNGNFLQGVQTEYSLAFIMSALISFTICMLYMAQTWARSDLLKRKWQNQAMQDPLTGLPNLRALEYALSTRKQVSLCCLRIDNLEFLSRHYGMMMRVHCKRTIARELQPLLGAKESWFQLPGSELLLVLNGSEVAERLTHIVDVLNHRNIVWNNTVLPLQFGASWSVVDAQDEDLHHTLGQLSWLSERACASRRVLALNSRKAAVSGNTTERVLLLNQIKQALENDDLRLFAQPIVNGEGEGYYEILSRLRSEDGVMTPDKFIPIITQFNLSKRFDMQVLETLFRALSNHPGQRFSVNLMPSTLMQKESASEIIALFERYQVAPGTVVIEITEEQAFSNSETSVNNIQQLREYGCQIAIDDFGTGYANFERLKRVEADIVKIDGCFVRDIMTESMDAMIVKSICSLAKVKHLTVVAEYVETEEQRALLLQLGVDYLQGYLLGKPRPLEELQA</sequence>
<dbReference type="Pfam" id="PF05231">
    <property type="entry name" value="MASE1"/>
    <property type="match status" value="1"/>
</dbReference>
<feature type="transmembrane region" description="Helical" evidence="6">
    <location>
        <begin position="287"/>
        <end position="307"/>
    </location>
</feature>
<dbReference type="InterPro" id="IPR050706">
    <property type="entry name" value="Cyclic-di-GMP_PDE-like"/>
</dbReference>
<dbReference type="CDD" id="cd01948">
    <property type="entry name" value="EAL"/>
    <property type="match status" value="1"/>
</dbReference>
<keyword evidence="5 6" id="KW-0472">Membrane</keyword>
<feature type="transmembrane region" description="Helical" evidence="6">
    <location>
        <begin position="86"/>
        <end position="107"/>
    </location>
</feature>
<feature type="transmembrane region" description="Helical" evidence="6">
    <location>
        <begin position="12"/>
        <end position="29"/>
    </location>
</feature>
<evidence type="ECO:0000256" key="1">
    <source>
        <dbReference type="ARBA" id="ARBA00004651"/>
    </source>
</evidence>
<dbReference type="InterPro" id="IPR000160">
    <property type="entry name" value="GGDEF_dom"/>
</dbReference>
<evidence type="ECO:0000256" key="3">
    <source>
        <dbReference type="ARBA" id="ARBA00022692"/>
    </source>
</evidence>
<evidence type="ECO:0000313" key="8">
    <source>
        <dbReference type="EMBL" id="SQA63814.1"/>
    </source>
</evidence>
<dbReference type="InterPro" id="IPR001633">
    <property type="entry name" value="EAL_dom"/>
</dbReference>
<dbReference type="EC" id="3.1.4.52" evidence="8"/>
<keyword evidence="4 6" id="KW-1133">Transmembrane helix</keyword>
<dbReference type="SMART" id="SM00052">
    <property type="entry name" value="EAL"/>
    <property type="match status" value="1"/>
</dbReference>
<dbReference type="SUPFAM" id="SSF55073">
    <property type="entry name" value="Nucleotide cyclase"/>
    <property type="match status" value="1"/>
</dbReference>
<evidence type="ECO:0000256" key="5">
    <source>
        <dbReference type="ARBA" id="ARBA00023136"/>
    </source>
</evidence>
<dbReference type="Gene3D" id="3.20.20.450">
    <property type="entry name" value="EAL domain"/>
    <property type="match status" value="1"/>
</dbReference>
<feature type="transmembrane region" description="Helical" evidence="6">
    <location>
        <begin position="160"/>
        <end position="183"/>
    </location>
</feature>
<dbReference type="RefSeq" id="WP_006821045.1">
    <property type="nucleotide sequence ID" value="NZ_CABKQJ010000016.1"/>
</dbReference>
<comment type="caution">
    <text evidence="8">The sequence shown here is derived from an EMBL/GenBank/DDBJ whole genome shotgun (WGS) entry which is preliminary data.</text>
</comment>
<feature type="domain" description="EAL" evidence="7">
    <location>
        <begin position="486"/>
        <end position="726"/>
    </location>
</feature>
<accession>A0AB38FX29</accession>
<name>A0AB38FX29_9ENTR</name>
<keyword evidence="3 6" id="KW-0812">Transmembrane</keyword>
<dbReference type="SUPFAM" id="SSF141868">
    <property type="entry name" value="EAL domain-like"/>
    <property type="match status" value="1"/>
</dbReference>
<keyword evidence="2" id="KW-1003">Cell membrane</keyword>
<evidence type="ECO:0000256" key="2">
    <source>
        <dbReference type="ARBA" id="ARBA00022475"/>
    </source>
</evidence>
<keyword evidence="8" id="KW-0378">Hydrolase</keyword>
<evidence type="ECO:0000259" key="7">
    <source>
        <dbReference type="PROSITE" id="PS50883"/>
    </source>
</evidence>
<proteinExistence type="predicted"/>
<dbReference type="GO" id="GO:0005886">
    <property type="term" value="C:plasma membrane"/>
    <property type="evidence" value="ECO:0007669"/>
    <property type="project" value="UniProtKB-SubCell"/>
</dbReference>
<evidence type="ECO:0000256" key="6">
    <source>
        <dbReference type="SAM" id="Phobius"/>
    </source>
</evidence>